<evidence type="ECO:0000256" key="7">
    <source>
        <dbReference type="ARBA" id="ARBA00023014"/>
    </source>
</evidence>
<keyword evidence="6" id="KW-0408">Iron</keyword>
<feature type="region of interest" description="Disordered" evidence="10">
    <location>
        <begin position="131"/>
        <end position="293"/>
    </location>
</feature>
<dbReference type="Gene3D" id="1.10.1670.10">
    <property type="entry name" value="Helix-hairpin-Helix base-excision DNA repair enzymes (C-terminal)"/>
    <property type="match status" value="1"/>
</dbReference>
<dbReference type="GO" id="GO:0046872">
    <property type="term" value="F:metal ion binding"/>
    <property type="evidence" value="ECO:0007669"/>
    <property type="project" value="UniProtKB-KW"/>
</dbReference>
<feature type="compositionally biased region" description="Polar residues" evidence="10">
    <location>
        <begin position="150"/>
        <end position="192"/>
    </location>
</feature>
<feature type="region of interest" description="Disordered" evidence="10">
    <location>
        <begin position="947"/>
        <end position="1014"/>
    </location>
</feature>
<feature type="compositionally biased region" description="Basic residues" evidence="10">
    <location>
        <begin position="989"/>
        <end position="999"/>
    </location>
</feature>
<comment type="subcellular location">
    <subcellularLocation>
        <location evidence="2">Nucleus</location>
    </subcellularLocation>
</comment>
<feature type="compositionally biased region" description="Basic residues" evidence="10">
    <location>
        <begin position="566"/>
        <end position="577"/>
    </location>
</feature>
<evidence type="ECO:0000256" key="6">
    <source>
        <dbReference type="ARBA" id="ARBA00023004"/>
    </source>
</evidence>
<dbReference type="GO" id="GO:0051539">
    <property type="term" value="F:4 iron, 4 sulfur cluster binding"/>
    <property type="evidence" value="ECO:0007669"/>
    <property type="project" value="UniProtKB-KW"/>
</dbReference>
<dbReference type="InterPro" id="IPR003651">
    <property type="entry name" value="Endonuclease3_FeS-loop_motif"/>
</dbReference>
<dbReference type="InterPro" id="IPR028924">
    <property type="entry name" value="Perm-CXXC"/>
</dbReference>
<gene>
    <name evidence="12" type="ORF">POM88_010139</name>
</gene>
<evidence type="ECO:0000256" key="9">
    <source>
        <dbReference type="ARBA" id="ARBA00023242"/>
    </source>
</evidence>
<evidence type="ECO:0000313" key="12">
    <source>
        <dbReference type="EMBL" id="KAK1400276.1"/>
    </source>
</evidence>
<dbReference type="InterPro" id="IPR011257">
    <property type="entry name" value="DNA_glycosylase"/>
</dbReference>
<dbReference type="SMART" id="SM00525">
    <property type="entry name" value="FES"/>
    <property type="match status" value="1"/>
</dbReference>
<dbReference type="GO" id="GO:0005634">
    <property type="term" value="C:nucleus"/>
    <property type="evidence" value="ECO:0007669"/>
    <property type="project" value="UniProtKB-SubCell"/>
</dbReference>
<feature type="compositionally biased region" description="Low complexity" evidence="10">
    <location>
        <begin position="383"/>
        <end position="395"/>
    </location>
</feature>
<dbReference type="Pfam" id="PF15628">
    <property type="entry name" value="RRM_DME"/>
    <property type="match status" value="1"/>
</dbReference>
<reference evidence="12" key="2">
    <citation type="submission" date="2023-05" db="EMBL/GenBank/DDBJ databases">
        <authorList>
            <person name="Schelkunov M.I."/>
        </authorList>
    </citation>
    <scope>NUCLEOTIDE SEQUENCE</scope>
    <source>
        <strain evidence="12">Hsosn_3</strain>
        <tissue evidence="12">Leaf</tissue>
    </source>
</reference>
<dbReference type="PANTHER" id="PTHR46213:SF13">
    <property type="entry name" value="DEMETER-LIKE PROTEIN 2-RELATED"/>
    <property type="match status" value="1"/>
</dbReference>
<dbReference type="InterPro" id="IPR044811">
    <property type="entry name" value="DME/ROS1"/>
</dbReference>
<evidence type="ECO:0000313" key="13">
    <source>
        <dbReference type="Proteomes" id="UP001237642"/>
    </source>
</evidence>
<dbReference type="SUPFAM" id="SSF48150">
    <property type="entry name" value="DNA-glycosylase"/>
    <property type="match status" value="1"/>
</dbReference>
<keyword evidence="7" id="KW-0411">Iron-sulfur</keyword>
<evidence type="ECO:0000256" key="5">
    <source>
        <dbReference type="ARBA" id="ARBA00022723"/>
    </source>
</evidence>
<dbReference type="InterPro" id="IPR028925">
    <property type="entry name" value="RRM_DME"/>
</dbReference>
<dbReference type="Proteomes" id="UP001237642">
    <property type="component" value="Unassembled WGS sequence"/>
</dbReference>
<comment type="caution">
    <text evidence="12">The sequence shown here is derived from an EMBL/GenBank/DDBJ whole genome shotgun (WGS) entry which is preliminary data.</text>
</comment>
<keyword evidence="4" id="KW-0004">4Fe-4S</keyword>
<dbReference type="GO" id="GO:0006284">
    <property type="term" value="P:base-excision repair"/>
    <property type="evidence" value="ECO:0007669"/>
    <property type="project" value="InterPro"/>
</dbReference>
<dbReference type="PANTHER" id="PTHR46213">
    <property type="entry name" value="TRANSCRIPTIONAL ACTIVATOR DEMETER"/>
    <property type="match status" value="1"/>
</dbReference>
<dbReference type="Pfam" id="PF15629">
    <property type="entry name" value="Perm-CXXC"/>
    <property type="match status" value="1"/>
</dbReference>
<dbReference type="GO" id="GO:0019104">
    <property type="term" value="F:DNA N-glycosylase activity"/>
    <property type="evidence" value="ECO:0007669"/>
    <property type="project" value="InterPro"/>
</dbReference>
<dbReference type="GO" id="GO:0003906">
    <property type="term" value="F:DNA-(apurinic or apyrimidinic site) endonuclease activity"/>
    <property type="evidence" value="ECO:0007669"/>
    <property type="project" value="UniProtKB-ARBA"/>
</dbReference>
<keyword evidence="9" id="KW-0539">Nucleus</keyword>
<feature type="region of interest" description="Disordered" evidence="10">
    <location>
        <begin position="383"/>
        <end position="414"/>
    </location>
</feature>
<feature type="region of interest" description="Disordered" evidence="10">
    <location>
        <begin position="552"/>
        <end position="577"/>
    </location>
</feature>
<accession>A0AAD8N953</accession>
<dbReference type="GO" id="GO:0141166">
    <property type="term" value="P:chromosomal 5-methylcytosine DNA demethylation pathway"/>
    <property type="evidence" value="ECO:0007669"/>
    <property type="project" value="InterPro"/>
</dbReference>
<dbReference type="CDD" id="cd00056">
    <property type="entry name" value="ENDO3c"/>
    <property type="match status" value="1"/>
</dbReference>
<evidence type="ECO:0000256" key="4">
    <source>
        <dbReference type="ARBA" id="ARBA00022485"/>
    </source>
</evidence>
<feature type="compositionally biased region" description="Basic residues" evidence="10">
    <location>
        <begin position="230"/>
        <end position="239"/>
    </location>
</feature>
<feature type="compositionally biased region" description="Basic residues" evidence="10">
    <location>
        <begin position="519"/>
        <end position="528"/>
    </location>
</feature>
<dbReference type="InterPro" id="IPR003265">
    <property type="entry name" value="HhH-GPD_domain"/>
</dbReference>
<organism evidence="12 13">
    <name type="scientific">Heracleum sosnowskyi</name>
    <dbReference type="NCBI Taxonomy" id="360622"/>
    <lineage>
        <taxon>Eukaryota</taxon>
        <taxon>Viridiplantae</taxon>
        <taxon>Streptophyta</taxon>
        <taxon>Embryophyta</taxon>
        <taxon>Tracheophyta</taxon>
        <taxon>Spermatophyta</taxon>
        <taxon>Magnoliopsida</taxon>
        <taxon>eudicotyledons</taxon>
        <taxon>Gunneridae</taxon>
        <taxon>Pentapetalae</taxon>
        <taxon>asterids</taxon>
        <taxon>campanulids</taxon>
        <taxon>Apiales</taxon>
        <taxon>Apiaceae</taxon>
        <taxon>Apioideae</taxon>
        <taxon>apioid superclade</taxon>
        <taxon>Tordylieae</taxon>
        <taxon>Tordyliinae</taxon>
        <taxon>Heracleum</taxon>
    </lineage>
</organism>
<dbReference type="EMBL" id="JAUIZM010000002">
    <property type="protein sequence ID" value="KAK1400276.1"/>
    <property type="molecule type" value="Genomic_DNA"/>
</dbReference>
<reference evidence="12" key="1">
    <citation type="submission" date="2023-02" db="EMBL/GenBank/DDBJ databases">
        <title>Genome of toxic invasive species Heracleum sosnowskyi carries increased number of genes despite the absence of recent whole-genome duplications.</title>
        <authorList>
            <person name="Schelkunov M."/>
            <person name="Shtratnikova V."/>
            <person name="Makarenko M."/>
            <person name="Klepikova A."/>
            <person name="Omelchenko D."/>
            <person name="Novikova G."/>
            <person name="Obukhova E."/>
            <person name="Bogdanov V."/>
            <person name="Penin A."/>
            <person name="Logacheva M."/>
        </authorList>
    </citation>
    <scope>NUCLEOTIDE SEQUENCE</scope>
    <source>
        <strain evidence="12">Hsosn_3</strain>
        <tissue evidence="12">Leaf</tissue>
    </source>
</reference>
<feature type="domain" description="HhH-GPD" evidence="11">
    <location>
        <begin position="1011"/>
        <end position="1180"/>
    </location>
</feature>
<evidence type="ECO:0000256" key="3">
    <source>
        <dbReference type="ARBA" id="ARBA00005646"/>
    </source>
</evidence>
<keyword evidence="8" id="KW-0238">DNA-binding</keyword>
<evidence type="ECO:0000256" key="8">
    <source>
        <dbReference type="ARBA" id="ARBA00023125"/>
    </source>
</evidence>
<name>A0AAD8N953_9APIA</name>
<evidence type="ECO:0000256" key="1">
    <source>
        <dbReference type="ARBA" id="ARBA00001966"/>
    </source>
</evidence>
<dbReference type="Gene3D" id="1.10.340.30">
    <property type="entry name" value="Hypothetical protein, domain 2"/>
    <property type="match status" value="1"/>
</dbReference>
<protein>
    <submittedName>
        <fullName evidence="12">ENDO3c domain-containing protein</fullName>
    </submittedName>
</protein>
<dbReference type="GO" id="GO:0003677">
    <property type="term" value="F:DNA binding"/>
    <property type="evidence" value="ECO:0007669"/>
    <property type="project" value="UniProtKB-KW"/>
</dbReference>
<keyword evidence="5" id="KW-0479">Metal-binding</keyword>
<evidence type="ECO:0000259" key="11">
    <source>
        <dbReference type="SMART" id="SM00478"/>
    </source>
</evidence>
<feature type="compositionally biased region" description="Polar residues" evidence="10">
    <location>
        <begin position="275"/>
        <end position="288"/>
    </location>
</feature>
<dbReference type="FunFam" id="1.10.1670.10:FF:000004">
    <property type="entry name" value="DNA glycosylase/AP lyase ROS1"/>
    <property type="match status" value="1"/>
</dbReference>
<feature type="region of interest" description="Disordered" evidence="10">
    <location>
        <begin position="509"/>
        <end position="529"/>
    </location>
</feature>
<comment type="cofactor">
    <cofactor evidence="1">
        <name>[4Fe-4S] cluster</name>
        <dbReference type="ChEBI" id="CHEBI:49883"/>
    </cofactor>
</comment>
<keyword evidence="13" id="KW-1185">Reference proteome</keyword>
<sequence>MNGDNSRASWVPVTPVKQIRDPICGYEQENQTIGPSNFVSGQICQENELPESSQVSRVLYGTGFPDSSSRSSLTNSVEATTEFSGTTFSMDCVDKSIPFCDLLALANAAAAKTASGSNNFVGSIPITQFEDKEATQGNETNQPRKETRLDNNVTRVVQQTERASDDISTQVLEKNNSGPGSNVSLGRSTPAQQKPRRKRYMPKVVREGQPKRTPKPKTPKPVDPNDTPKPKRKYVRKKVTNTPQNTPFVDLTETDEETPPLNTTNTARNIHPDSPSENLTTNKSQTPGRPQRSCRRSLNFDILQEEDESSSYIYALDFESQIAYAKVQSAMQIGQGPEESAEKGQLYQIADVQSGSARGKCRIVFSDVTHDKESNVVQMIDLNSPPASNSPNDSNCSTSTPVSKEEQARRMKRGHQSAAVDLNSTNIIGAHHNSVQAYLAMLPVDQDINNGIPGVHFPTIYKKRRTEKYQNLIEQTTEFSPKVNWGHAFTSDRNYMSFAAQCTTPPSYRTMLDTGNKGTTKKRSKGSTRVRDIASLTEIAESIQSTRLSINQGVGTSRQPNSHAAKTTKKRTKRNHRASGSMFSVDALIEHLRHLDINAERNQFAYPNAWARSYNSAQYQEQNAIVVYQRDGTLVTVKKRKSRPRVELDDETTRVWKLLLQDINSEGINGTDEEKEKWWEEERRIFDGRANSFIKCMHLIQGDRTFSRWKGSVVDSVVGVFLTQNVSDHLSSSAYMSLAAQFPLVVKSNHDPLSEDVANIPVNDLEACVLNPDDTIEWLGIKSKQPTLNQESTMIQGVECNEDIEVVNSNESSVSSMGCLTPKDISSCNCSEIGGTTSFVELLHLAEQNKYNGDVAMLSGIHWEGKETSCSAESGSSRENASQGVVQHMVDSHPNNVQDCTQNDIPDSSIQVELDIVCQPQTASPDLKHELKSSDQERIYQVEKISYDGGPGTLEEMGGTGASDISGKNESSLENHNSLSPTIPEAKTNKPKRARKAKKPPINWDSLRKEAQANGERVRTADTFDSVDWEAVRLADFEEVAQTIRERGMNNMLAERIKAFLNRLVSDHGSIDLEWLRDVPPDKAKEYLLSIRGLGLKSVECVRLLTLHHIAFPVDTNVGRIAVRLGWVPLQPLPESLQLHLLELYPVLESIQKYLWPRLCKLDQRTLYELHYQMITFGKVFCTKSKPNCNACPLRGECRHFASAFASARLALPGPEEKSIVASGYNAVNQNPGGNINRLELPASHSDQVSEVNLQISQCEPIVEVPASPEPIVEVPASPEPERAEVGEDDIEDFFDEDPDEIPTIKLNIQEFTQTLQEYIHRNMELQQCDVSKALVALTPEAASIPAVKLKNVSRLRTEHQVYELPDTHPLLDGHGRREPDDPCSYLLAIWTPGETADSIQPPAGPCSNQESGGLCSEDTCFACSSTREAQSQTVRGTILIPCRTAMRGSFPLNGTYFQVNEVFADHASSISPLNIPRYLLWNLPRKTVYFGTSVTSIFRGMQTKDIQFCFWRGFVCVRGFDRETRSPRPLMARLHFPPSKLTKGKEKKEDE</sequence>
<dbReference type="SMART" id="SM00478">
    <property type="entry name" value="ENDO3c"/>
    <property type="match status" value="1"/>
</dbReference>
<dbReference type="InterPro" id="IPR023170">
    <property type="entry name" value="HhH_base_excis_C"/>
</dbReference>
<feature type="compositionally biased region" description="Low complexity" evidence="10">
    <location>
        <begin position="969"/>
        <end position="980"/>
    </location>
</feature>
<proteinExistence type="inferred from homology"/>
<comment type="similarity">
    <text evidence="3">Belongs to the DNA glycosylase family. DEMETER subfamily.</text>
</comment>
<dbReference type="GO" id="GO:0035514">
    <property type="term" value="F:DNA demethylase activity"/>
    <property type="evidence" value="ECO:0007669"/>
    <property type="project" value="InterPro"/>
</dbReference>
<evidence type="ECO:0000256" key="2">
    <source>
        <dbReference type="ARBA" id="ARBA00004123"/>
    </source>
</evidence>
<feature type="compositionally biased region" description="Polar residues" evidence="10">
    <location>
        <begin position="552"/>
        <end position="562"/>
    </location>
</feature>
<evidence type="ECO:0000256" key="10">
    <source>
        <dbReference type="SAM" id="MobiDB-lite"/>
    </source>
</evidence>